<reference evidence="1 2" key="1">
    <citation type="submission" date="2020-10" db="EMBL/GenBank/DDBJ databases">
        <title>Novel species in genus Corynebacterium.</title>
        <authorList>
            <person name="Zhang G."/>
        </authorList>
    </citation>
    <scope>NUCLEOTIDE SEQUENCE [LARGE SCALE GENOMIC DNA]</scope>
    <source>
        <strain evidence="1 2">DSM 45110</strain>
    </source>
</reference>
<dbReference type="Proteomes" id="UP000635902">
    <property type="component" value="Unassembled WGS sequence"/>
</dbReference>
<sequence>MTSASQSNSARSESFARQEREALAGLLLSQGPSAPTLCEGWQTRDMAVHLYLREHRPDAAAGMFLPPVKSHLDSVTSTLEKRPYEELVEGFRQGPPRWNPMRLADSFVNLAENFIHHEDVRRGGGEPFEPRELPADMRSALWRVLQQMSRMSLRTDGVKVVFQAIDAKPGNSAASPERHVCGDKQGDEVRISGPVGELLLWIFGREEAAQVEISEDKPGSRKRISSSSM</sequence>
<keyword evidence="2" id="KW-1185">Reference proteome</keyword>
<dbReference type="SUPFAM" id="SSF109854">
    <property type="entry name" value="DinB/YfiT-like putative metalloenzymes"/>
    <property type="match status" value="1"/>
</dbReference>
<dbReference type="NCBIfam" id="TIGR03083">
    <property type="entry name" value="maleylpyruvate isomerase family mycothiol-dependent enzyme"/>
    <property type="match status" value="1"/>
</dbReference>
<dbReference type="InterPro" id="IPR017519">
    <property type="entry name" value="CHP03085"/>
</dbReference>
<dbReference type="EMBL" id="JADKMY010000001">
    <property type="protein sequence ID" value="MBF4553448.1"/>
    <property type="molecule type" value="Genomic_DNA"/>
</dbReference>
<accession>A0ABR9ZKF3</accession>
<name>A0ABR9ZKF3_9CORY</name>
<dbReference type="NCBIfam" id="TIGR03085">
    <property type="entry name" value="TIGR03085 family metal-binding protein"/>
    <property type="match status" value="1"/>
</dbReference>
<proteinExistence type="predicted"/>
<dbReference type="InterPro" id="IPR017517">
    <property type="entry name" value="Maleyloyr_isom"/>
</dbReference>
<evidence type="ECO:0000313" key="2">
    <source>
        <dbReference type="Proteomes" id="UP000635902"/>
    </source>
</evidence>
<dbReference type="RefSeq" id="WP_194556255.1">
    <property type="nucleotide sequence ID" value="NZ_JADKMY010000001.1"/>
</dbReference>
<gene>
    <name evidence="1" type="ORF">IRY30_05045</name>
</gene>
<organism evidence="1 2">
    <name type="scientific">Corynebacterium suicordis DSM 45110</name>
    <dbReference type="NCBI Taxonomy" id="1121369"/>
    <lineage>
        <taxon>Bacteria</taxon>
        <taxon>Bacillati</taxon>
        <taxon>Actinomycetota</taxon>
        <taxon>Actinomycetes</taxon>
        <taxon>Mycobacteriales</taxon>
        <taxon>Corynebacteriaceae</taxon>
        <taxon>Corynebacterium</taxon>
    </lineage>
</organism>
<comment type="caution">
    <text evidence="1">The sequence shown here is derived from an EMBL/GenBank/DDBJ whole genome shotgun (WGS) entry which is preliminary data.</text>
</comment>
<dbReference type="InterPro" id="IPR034660">
    <property type="entry name" value="DinB/YfiT-like"/>
</dbReference>
<evidence type="ECO:0000313" key="1">
    <source>
        <dbReference type="EMBL" id="MBF4553448.1"/>
    </source>
</evidence>
<protein>
    <submittedName>
        <fullName evidence="1">TIGR03085 family protein</fullName>
    </submittedName>
</protein>